<dbReference type="AlphaFoldDB" id="D1PCG2"/>
<organism evidence="1 2">
    <name type="scientific">Segatella copri DSM 18205</name>
    <dbReference type="NCBI Taxonomy" id="537011"/>
    <lineage>
        <taxon>Bacteria</taxon>
        <taxon>Pseudomonadati</taxon>
        <taxon>Bacteroidota</taxon>
        <taxon>Bacteroidia</taxon>
        <taxon>Bacteroidales</taxon>
        <taxon>Prevotellaceae</taxon>
        <taxon>Segatella</taxon>
    </lineage>
</organism>
<name>D1PCG2_9BACT</name>
<dbReference type="EMBL" id="ACBX02000014">
    <property type="protein sequence ID" value="EFB35614.1"/>
    <property type="molecule type" value="Genomic_DNA"/>
</dbReference>
<sequence>MDNTNKNRLFYLFLKEISRKICRNQKKVLPLHPQMINRDL</sequence>
<evidence type="ECO:0000313" key="1">
    <source>
        <dbReference type="EMBL" id="EFB35614.1"/>
    </source>
</evidence>
<proteinExistence type="predicted"/>
<comment type="caution">
    <text evidence="1">The sequence shown here is derived from an EMBL/GenBank/DDBJ whole genome shotgun (WGS) entry which is preliminary data.</text>
</comment>
<dbReference type="STRING" id="537011.PREVCOP_04895"/>
<gene>
    <name evidence="1" type="ORF">PREVCOP_04895</name>
</gene>
<dbReference type="PaxDb" id="537011-PREVCOP_04895"/>
<dbReference type="Proteomes" id="UP000004477">
    <property type="component" value="Unassembled WGS sequence"/>
</dbReference>
<evidence type="ECO:0000313" key="2">
    <source>
        <dbReference type="Proteomes" id="UP000004477"/>
    </source>
</evidence>
<keyword evidence="2" id="KW-1185">Reference proteome</keyword>
<reference evidence="1" key="1">
    <citation type="submission" date="2009-11" db="EMBL/GenBank/DDBJ databases">
        <authorList>
            <person name="Weinstock G."/>
            <person name="Sodergren E."/>
            <person name="Clifton S."/>
            <person name="Fulton L."/>
            <person name="Fulton B."/>
            <person name="Courtney L."/>
            <person name="Fronick C."/>
            <person name="Harrison M."/>
            <person name="Strong C."/>
            <person name="Farmer C."/>
            <person name="Delahaunty K."/>
            <person name="Markovic C."/>
            <person name="Hall O."/>
            <person name="Minx P."/>
            <person name="Tomlinson C."/>
            <person name="Mitreva M."/>
            <person name="Nelson J."/>
            <person name="Hou S."/>
            <person name="Wollam A."/>
            <person name="Pepin K.H."/>
            <person name="Johnson M."/>
            <person name="Bhonagiri V."/>
            <person name="Nash W.E."/>
            <person name="Warren W."/>
            <person name="Chinwalla A."/>
            <person name="Mardis E.R."/>
            <person name="Wilson R.K."/>
        </authorList>
    </citation>
    <scope>NUCLEOTIDE SEQUENCE [LARGE SCALE GENOMIC DNA]</scope>
    <source>
        <strain evidence="1">DSM 18205</strain>
    </source>
</reference>
<protein>
    <submittedName>
        <fullName evidence="1">Uncharacterized protein</fullName>
    </submittedName>
</protein>
<dbReference type="HOGENOM" id="CLU_3294216_0_0_10"/>
<accession>D1PCG2</accession>